<dbReference type="GO" id="GO:0005886">
    <property type="term" value="C:plasma membrane"/>
    <property type="evidence" value="ECO:0007669"/>
    <property type="project" value="UniProtKB-SubCell"/>
</dbReference>
<dbReference type="PANTHER" id="PTHR30012">
    <property type="entry name" value="GENERAL SECRETION PATHWAY PROTEIN"/>
    <property type="match status" value="1"/>
</dbReference>
<dbReference type="Gene3D" id="1.20.81.30">
    <property type="entry name" value="Type II secretion system (T2SS), domain F"/>
    <property type="match status" value="2"/>
</dbReference>
<evidence type="ECO:0000256" key="5">
    <source>
        <dbReference type="ARBA" id="ARBA00022989"/>
    </source>
</evidence>
<gene>
    <name evidence="9" type="ORF">RT41_GL000977</name>
</gene>
<comment type="subcellular location">
    <subcellularLocation>
        <location evidence="1">Cell membrane</location>
        <topology evidence="1">Multi-pass membrane protein</topology>
    </subcellularLocation>
</comment>
<dbReference type="PRINTS" id="PR00812">
    <property type="entry name" value="BCTERIALGSPF"/>
</dbReference>
<evidence type="ECO:0000256" key="6">
    <source>
        <dbReference type="ARBA" id="ARBA00023136"/>
    </source>
</evidence>
<dbReference type="PANTHER" id="PTHR30012:SF0">
    <property type="entry name" value="TYPE II SECRETION SYSTEM PROTEIN F-RELATED"/>
    <property type="match status" value="1"/>
</dbReference>
<accession>A0A2A5RMN3</accession>
<keyword evidence="10" id="KW-1185">Reference proteome</keyword>
<dbReference type="InterPro" id="IPR042094">
    <property type="entry name" value="T2SS_GspF_sf"/>
</dbReference>
<dbReference type="InterPro" id="IPR047692">
    <property type="entry name" value="T4P_ComGB"/>
</dbReference>
<keyword evidence="6 7" id="KW-0472">Membrane</keyword>
<sequence>MPEVFVEKMREGLANGETLAKILEQLNFSSSVVTQIGLAEQHGDLCGTLKLVEQNVRKSLSVQKKLIGVMLYPLILIGLLVGIMLGLKNYLLPQISDGSSNFATSLITHFPIFFLISSVMILLLIVMSRLLLKNKSAVFGACLWSKIPILSSYILLFQTGYFAREWGNLIAQGVELNLIFKIMGQQTNPLFREVGEFLSKKLNAGESFESSVSQLSFFNHELALMIEYGELKDKLGLELGIYADECWEQFFIKIDRAIQFIQPLVFVFIALMIILLYAAMLLPIYSNMNKMI</sequence>
<dbReference type="InterPro" id="IPR018076">
    <property type="entry name" value="T2SS_GspF_dom"/>
</dbReference>
<comment type="similarity">
    <text evidence="2">Belongs to the GSP F family.</text>
</comment>
<dbReference type="Proteomes" id="UP000218181">
    <property type="component" value="Unassembled WGS sequence"/>
</dbReference>
<feature type="domain" description="Type II secretion system protein GspF" evidence="8">
    <location>
        <begin position="6"/>
        <end position="93"/>
    </location>
</feature>
<dbReference type="EMBL" id="JXJU01000003">
    <property type="protein sequence ID" value="PCS00595.1"/>
    <property type="molecule type" value="Genomic_DNA"/>
</dbReference>
<keyword evidence="3" id="KW-1003">Cell membrane</keyword>
<dbReference type="InterPro" id="IPR003004">
    <property type="entry name" value="GspF/PilC"/>
</dbReference>
<evidence type="ECO:0000313" key="9">
    <source>
        <dbReference type="EMBL" id="PCS00595.1"/>
    </source>
</evidence>
<feature type="transmembrane region" description="Helical" evidence="7">
    <location>
        <begin position="260"/>
        <end position="285"/>
    </location>
</feature>
<dbReference type="NCBIfam" id="NF041012">
    <property type="entry name" value="T4P_ComGB"/>
    <property type="match status" value="1"/>
</dbReference>
<feature type="transmembrane region" description="Helical" evidence="7">
    <location>
        <begin position="107"/>
        <end position="126"/>
    </location>
</feature>
<dbReference type="STRING" id="1291764.GCA_001311235_00926"/>
<dbReference type="Pfam" id="PF00482">
    <property type="entry name" value="T2SSF"/>
    <property type="match status" value="2"/>
</dbReference>
<keyword evidence="5 7" id="KW-1133">Transmembrane helix</keyword>
<proteinExistence type="inferred from homology"/>
<protein>
    <submittedName>
        <fullName evidence="9">Competence protein ComGB</fullName>
    </submittedName>
</protein>
<evidence type="ECO:0000313" key="10">
    <source>
        <dbReference type="Proteomes" id="UP000218181"/>
    </source>
</evidence>
<dbReference type="AlphaFoldDB" id="A0A2A5RMN3"/>
<name>A0A2A5RMN3_9LACT</name>
<organism evidence="9 10">
    <name type="scientific">Lactococcus fujiensis JCM 16395</name>
    <dbReference type="NCBI Taxonomy" id="1291764"/>
    <lineage>
        <taxon>Bacteria</taxon>
        <taxon>Bacillati</taxon>
        <taxon>Bacillota</taxon>
        <taxon>Bacilli</taxon>
        <taxon>Lactobacillales</taxon>
        <taxon>Streptococcaceae</taxon>
        <taxon>Lactococcus</taxon>
    </lineage>
</organism>
<evidence type="ECO:0000256" key="4">
    <source>
        <dbReference type="ARBA" id="ARBA00022692"/>
    </source>
</evidence>
<keyword evidence="4 7" id="KW-0812">Transmembrane</keyword>
<evidence type="ECO:0000256" key="1">
    <source>
        <dbReference type="ARBA" id="ARBA00004651"/>
    </source>
</evidence>
<evidence type="ECO:0000256" key="2">
    <source>
        <dbReference type="ARBA" id="ARBA00005745"/>
    </source>
</evidence>
<comment type="caution">
    <text evidence="9">The sequence shown here is derived from an EMBL/GenBank/DDBJ whole genome shotgun (WGS) entry which is preliminary data.</text>
</comment>
<evidence type="ECO:0000256" key="7">
    <source>
        <dbReference type="SAM" id="Phobius"/>
    </source>
</evidence>
<evidence type="ECO:0000259" key="8">
    <source>
        <dbReference type="Pfam" id="PF00482"/>
    </source>
</evidence>
<reference evidence="9 10" key="1">
    <citation type="submission" date="2014-12" db="EMBL/GenBank/DDBJ databases">
        <title>Draft genome sequences of 10 type strains of Lactococcus.</title>
        <authorList>
            <person name="Sun Z."/>
            <person name="Zhong Z."/>
            <person name="Liu W."/>
            <person name="Zhang W."/>
            <person name="Zhang H."/>
        </authorList>
    </citation>
    <scope>NUCLEOTIDE SEQUENCE [LARGE SCALE GENOMIC DNA]</scope>
    <source>
        <strain evidence="9 10">JCM 16395</strain>
    </source>
</reference>
<feature type="transmembrane region" description="Helical" evidence="7">
    <location>
        <begin position="66"/>
        <end position="87"/>
    </location>
</feature>
<evidence type="ECO:0000256" key="3">
    <source>
        <dbReference type="ARBA" id="ARBA00022475"/>
    </source>
</evidence>
<feature type="domain" description="Type II secretion system protein GspF" evidence="8">
    <location>
        <begin position="162"/>
        <end position="283"/>
    </location>
</feature>